<dbReference type="EMBL" id="CP035758">
    <property type="protein sequence ID" value="QBD78823.1"/>
    <property type="molecule type" value="Genomic_DNA"/>
</dbReference>
<sequence length="77" mass="8716">MNENISEVAQLLERIDQEYQATQRALTGLAYGVARHEFINQRLENLQALHEQIIEQVGPDAAVQLIVRAYSSQDLPP</sequence>
<name>A0A4P6JU23_KTERU</name>
<reference evidence="1 2" key="1">
    <citation type="submission" date="2019-01" db="EMBL/GenBank/DDBJ databases">
        <title>Ktedonosporobacter rubrisoli SCAWS-G2.</title>
        <authorList>
            <person name="Huang Y."/>
            <person name="Yan B."/>
        </authorList>
    </citation>
    <scope>NUCLEOTIDE SEQUENCE [LARGE SCALE GENOMIC DNA]</scope>
    <source>
        <strain evidence="1 2">SCAWS-G2</strain>
    </source>
</reference>
<dbReference type="RefSeq" id="WP_129889876.1">
    <property type="nucleotide sequence ID" value="NZ_CP035758.1"/>
</dbReference>
<organism evidence="1 2">
    <name type="scientific">Ktedonosporobacter rubrisoli</name>
    <dbReference type="NCBI Taxonomy" id="2509675"/>
    <lineage>
        <taxon>Bacteria</taxon>
        <taxon>Bacillati</taxon>
        <taxon>Chloroflexota</taxon>
        <taxon>Ktedonobacteria</taxon>
        <taxon>Ktedonobacterales</taxon>
        <taxon>Ktedonosporobacteraceae</taxon>
        <taxon>Ktedonosporobacter</taxon>
    </lineage>
</organism>
<dbReference type="KEGG" id="kbs:EPA93_23690"/>
<evidence type="ECO:0000313" key="1">
    <source>
        <dbReference type="EMBL" id="QBD78823.1"/>
    </source>
</evidence>
<evidence type="ECO:0000313" key="2">
    <source>
        <dbReference type="Proteomes" id="UP000290365"/>
    </source>
</evidence>
<protein>
    <submittedName>
        <fullName evidence="1">Uncharacterized protein</fullName>
    </submittedName>
</protein>
<keyword evidence="2" id="KW-1185">Reference proteome</keyword>
<dbReference type="Proteomes" id="UP000290365">
    <property type="component" value="Chromosome"/>
</dbReference>
<accession>A0A4P6JU23</accession>
<gene>
    <name evidence="1" type="ORF">EPA93_23690</name>
</gene>
<dbReference type="AlphaFoldDB" id="A0A4P6JU23"/>
<proteinExistence type="predicted"/>